<dbReference type="InterPro" id="IPR008984">
    <property type="entry name" value="SMAD_FHA_dom_sf"/>
</dbReference>
<feature type="compositionally biased region" description="Polar residues" evidence="1">
    <location>
        <begin position="619"/>
        <end position="630"/>
    </location>
</feature>
<organism evidence="3 4">
    <name type="scientific">Neolecta irregularis (strain DAH-3)</name>
    <dbReference type="NCBI Taxonomy" id="1198029"/>
    <lineage>
        <taxon>Eukaryota</taxon>
        <taxon>Fungi</taxon>
        <taxon>Dikarya</taxon>
        <taxon>Ascomycota</taxon>
        <taxon>Taphrinomycotina</taxon>
        <taxon>Neolectales</taxon>
        <taxon>Neolectaceae</taxon>
        <taxon>Neolecta</taxon>
    </lineage>
</organism>
<feature type="region of interest" description="Disordered" evidence="1">
    <location>
        <begin position="1515"/>
        <end position="1692"/>
    </location>
</feature>
<gene>
    <name evidence="3" type="ORF">NEOLI_001574</name>
</gene>
<feature type="compositionally biased region" description="Polar residues" evidence="1">
    <location>
        <begin position="119"/>
        <end position="139"/>
    </location>
</feature>
<accession>A0A1U7LI95</accession>
<evidence type="ECO:0000313" key="3">
    <source>
        <dbReference type="EMBL" id="OLL22375.1"/>
    </source>
</evidence>
<dbReference type="SUPFAM" id="SSF49879">
    <property type="entry name" value="SMAD/FHA domain"/>
    <property type="match status" value="1"/>
</dbReference>
<dbReference type="CDD" id="cd22673">
    <property type="entry name" value="FHA_Ki67"/>
    <property type="match status" value="1"/>
</dbReference>
<feature type="region of interest" description="Disordered" evidence="1">
    <location>
        <begin position="675"/>
        <end position="694"/>
    </location>
</feature>
<dbReference type="OMA" id="YICDESI"/>
<feature type="region of interest" description="Disordered" evidence="1">
    <location>
        <begin position="215"/>
        <end position="237"/>
    </location>
</feature>
<name>A0A1U7LI95_NEOID</name>
<feature type="compositionally biased region" description="Polar residues" evidence="1">
    <location>
        <begin position="750"/>
        <end position="776"/>
    </location>
</feature>
<feature type="compositionally biased region" description="Basic and acidic residues" evidence="1">
    <location>
        <begin position="1865"/>
        <end position="1884"/>
    </location>
</feature>
<feature type="compositionally biased region" description="Polar residues" evidence="1">
    <location>
        <begin position="1598"/>
        <end position="1615"/>
    </location>
</feature>
<feature type="compositionally biased region" description="Polar residues" evidence="1">
    <location>
        <begin position="1471"/>
        <end position="1485"/>
    </location>
</feature>
<feature type="compositionally biased region" description="Polar residues" evidence="1">
    <location>
        <begin position="1765"/>
        <end position="1775"/>
    </location>
</feature>
<feature type="region of interest" description="Disordered" evidence="1">
    <location>
        <begin position="1713"/>
        <end position="1825"/>
    </location>
</feature>
<protein>
    <submittedName>
        <fullName evidence="3">Antigen KI-67</fullName>
    </submittedName>
</protein>
<dbReference type="Gene3D" id="2.60.200.20">
    <property type="match status" value="1"/>
</dbReference>
<feature type="compositionally biased region" description="Polar residues" evidence="1">
    <location>
        <begin position="1295"/>
        <end position="1306"/>
    </location>
</feature>
<dbReference type="InterPro" id="IPR000253">
    <property type="entry name" value="FHA_dom"/>
</dbReference>
<sequence>MTDIDHYGALHIINSDEENETFNLKRAKTTFGKNIECDVKMWKSPYLSDRQCEINFDKRGQLKATCSNIGSNDIQINGVALKQTQSRVLNDNDVIIIFDHEFRFTYSDNRKHFLMTPSPKKSITRPLSPSLKTNNSLQATPADLKSLSPVRISPRRLAHCPAAKTPRDAREDESPTSSPFIAAASTHTPRLASPALRIAETRTCPLVRNIRSPSLASLPTSRKPVNKPNVESLCGTSLSSNEHPLSYEAYKDSSRKDDIPAEIPSSPFLARVEPLEIPHDARVAKLELANSSIPEVTLSPARSLSFSPGNKWSVPSRNPQSPSRLQVTNLAQDSPSSGAGEHSLILPEFCLRQSLSLSPSIDNTILNAATYNNPSVGAGEYNPQSTPRGVPALKPSLAKPSLPRLPGVTPPAFFQKLSQEERRKLGIYDQTETDENSYPVMIGQKSSKAEDLASLRIAPARFKRTDSVTSNSSDMNDLAAELDESLQAENNSILKLKDEDSSFKVLKDSDFDVRSIPSPYADLLDLHLKESSDVDNTEHVFKRPSSSRSQFAPGPQSPVGEVPSIAGQKRAASTPMDSGRPRKRRFIQGSPPAPLVSKRTRGTPGDADRRFKKLRTRSPIKSSPLKNTPVHSAAEVPNHELVENMDDHIPIDGHTIEVEQLQQSREYLSQELFGEEPRATPRTSPRKHSSPIALSLAPIELTPVRLSPRKAASYQPPESSVLSRPSPRKQHTEHPSSTPNRASPRKVASTPISLTEETPSSSPFQVPVNQSTSTRVSPRIVSDNPLLFESPVTSSLPGQQTPVEEPHYQQNSSRRSPRNLTANSVQSSFTSRPVRESFDPQISPRKNAAANRNETITQRFLFPAVADVDRRESTPQFAALLQMTPRMSLPAHASAGPATDNQVISETVEFAAVPTKKTSSPLKQQFAVIQEPMQTVPKSVYEDNISFTFSEDNSAGDEIVQSLLSPLPKIARQSTAVHEFTDEANDSIISITGSDILAAINDTSSIQHVGNEHKNENVLYEETHDDTDQNYNEAAQHGCERPVAAEVVEQYQAPSAHEDSFELLCNQLGEEAPAVAPVQVPNTFEEALEMTQDTIEESALTGLSATDDRILETPIEEQPAIQEALIPEKIIGGELQVLEAAEEMEQIQQGQDNITEQLERNEEHVFHSTDIPQSAIVEEITQKPDDIIEGKFEGELTFQCEMIIQETCEEATVEVGSPLLIQPPSQIRDSLSRPLSDTESSLESELSTSTRKNLEKRTGSSPVVDMKERQTEPNNASTPAQQTNEIVRRGGIATSRGNPTKPSNQPVVVVESKPRKKRTRGKKVALPQPEIVVEVTTTGFSAEEVGENVQRMKEPGSETPLEHLSSDDSQVFVETQDHIEENTVAELNSRISRRSRAAQSSPYIETSQRALSQPSTDDKAKKTSRRRGRKPRAEKVELSPQPETVDVVQAENNSVIGSVPAKQGRDRFSRRTTNNQSERLQTANEMPSADSVHEKETPLEKLSLVLTEPVSTRRPVALRKASNRITRRGKEAKDQPLPQQEEFESIGVEGTNKSNSANQRTSRRPLDNNHVVDLTGDNSVVEELPENATSHRRRQTKNEFFTPTTEPSEATQFAQKSDRSRRKADVAGSKILVDTIAEPAEAKDYSSQPQKTTRSRKEKLKHLDSLSEDPLVLEEAPKRAGRGRKRIVIEDPSLKPPAKLACLRRLSDFSEKGQAVIKSAESATKPIRGRKRATALKTSDEVPMDLDQNARNKSAPSPILEVSQGAESTVVSTKPTTKHGRGKKAALAQEPELELTTLEESTQGTMRSSRRARKVEPSSSQQVEEQVVKGFVLTKERHGKAKQPVSEADAVNLSTKISVNVRGKKATERKTIPVEDHILADKPMSKRVSRKRGIESASQVEEPVAKTRKRNTTNTQTELSTDRKTKAVATKPAVSLRRSRKT</sequence>
<feature type="region of interest" description="Disordered" evidence="1">
    <location>
        <begin position="537"/>
        <end position="633"/>
    </location>
</feature>
<feature type="region of interest" description="Disordered" evidence="1">
    <location>
        <begin position="1223"/>
        <end position="1324"/>
    </location>
</feature>
<evidence type="ECO:0000259" key="2">
    <source>
        <dbReference type="PROSITE" id="PS50006"/>
    </source>
</evidence>
<feature type="compositionally biased region" description="Polar residues" evidence="1">
    <location>
        <begin position="1272"/>
        <end position="1285"/>
    </location>
</feature>
<dbReference type="Proteomes" id="UP000186594">
    <property type="component" value="Unassembled WGS sequence"/>
</dbReference>
<feature type="compositionally biased region" description="Polar residues" evidence="1">
    <location>
        <begin position="791"/>
        <end position="831"/>
    </location>
</feature>
<proteinExistence type="predicted"/>
<feature type="region of interest" description="Disordered" evidence="1">
    <location>
        <begin position="709"/>
        <end position="851"/>
    </location>
</feature>
<feature type="compositionally biased region" description="Basic residues" evidence="1">
    <location>
        <begin position="1314"/>
        <end position="1323"/>
    </location>
</feature>
<feature type="compositionally biased region" description="Basic and acidic residues" evidence="1">
    <location>
        <begin position="1350"/>
        <end position="1366"/>
    </location>
</feature>
<feature type="region of interest" description="Disordered" evidence="1">
    <location>
        <begin position="1343"/>
        <end position="1496"/>
    </location>
</feature>
<reference evidence="3 4" key="1">
    <citation type="submission" date="2016-04" db="EMBL/GenBank/DDBJ databases">
        <title>Evolutionary innovation and constraint leading to complex multicellularity in the Ascomycota.</title>
        <authorList>
            <person name="Cisse O."/>
            <person name="Nguyen A."/>
            <person name="Hewitt D.A."/>
            <person name="Jedd G."/>
            <person name="Stajich J.E."/>
        </authorList>
    </citation>
    <scope>NUCLEOTIDE SEQUENCE [LARGE SCALE GENOMIC DNA]</scope>
    <source>
        <strain evidence="3 4">DAH-3</strain>
    </source>
</reference>
<feature type="compositionally biased region" description="Low complexity" evidence="1">
    <location>
        <begin position="1235"/>
        <end position="1250"/>
    </location>
</feature>
<dbReference type="PROSITE" id="PS50006">
    <property type="entry name" value="FHA_DOMAIN"/>
    <property type="match status" value="1"/>
</dbReference>
<evidence type="ECO:0000313" key="4">
    <source>
        <dbReference type="Proteomes" id="UP000186594"/>
    </source>
</evidence>
<dbReference type="EMBL" id="LXFE01003412">
    <property type="protein sequence ID" value="OLL22375.1"/>
    <property type="molecule type" value="Genomic_DNA"/>
</dbReference>
<feature type="domain" description="FHA" evidence="2">
    <location>
        <begin position="29"/>
        <end position="81"/>
    </location>
</feature>
<keyword evidence="4" id="KW-1185">Reference proteome</keyword>
<feature type="compositionally biased region" description="Low complexity" evidence="1">
    <location>
        <begin position="1785"/>
        <end position="1802"/>
    </location>
</feature>
<evidence type="ECO:0000256" key="1">
    <source>
        <dbReference type="SAM" id="MobiDB-lite"/>
    </source>
</evidence>
<feature type="region of interest" description="Disordered" evidence="1">
    <location>
        <begin position="117"/>
        <end position="186"/>
    </location>
</feature>
<comment type="caution">
    <text evidence="3">The sequence shown here is derived from an EMBL/GenBank/DDBJ whole genome shotgun (WGS) entry which is preliminary data.</text>
</comment>
<feature type="compositionally biased region" description="Polar residues" evidence="1">
    <location>
        <begin position="1551"/>
        <end position="1560"/>
    </location>
</feature>
<feature type="compositionally biased region" description="Polar residues" evidence="1">
    <location>
        <begin position="1402"/>
        <end position="1415"/>
    </location>
</feature>
<feature type="region of interest" description="Disordered" evidence="1">
    <location>
        <begin position="1861"/>
        <end position="1942"/>
    </location>
</feature>